<keyword evidence="4 6" id="KW-0067">ATP-binding</keyword>
<dbReference type="GO" id="GO:0005737">
    <property type="term" value="C:cytoplasm"/>
    <property type="evidence" value="ECO:0007669"/>
    <property type="project" value="UniProtKB-SubCell"/>
</dbReference>
<dbReference type="EMBL" id="KV440971">
    <property type="protein sequence ID" value="OAD81147.1"/>
    <property type="molecule type" value="Genomic_DNA"/>
</dbReference>
<dbReference type="RefSeq" id="XP_018299187.1">
    <property type="nucleotide sequence ID" value="XM_018439983.1"/>
</dbReference>
<dbReference type="PANTHER" id="PTHR47969">
    <property type="entry name" value="CHROMOSOME-ASSOCIATED KINESIN KIF4A-RELATED"/>
    <property type="match status" value="1"/>
</dbReference>
<keyword evidence="3 6" id="KW-0547">Nucleotide-binding</keyword>
<name>A0A167R973_PHYB8</name>
<keyword evidence="6 7" id="KW-0505">Motor protein</keyword>
<dbReference type="InterPro" id="IPR001752">
    <property type="entry name" value="Kinesin_motor_dom"/>
</dbReference>
<dbReference type="GO" id="GO:0005874">
    <property type="term" value="C:microtubule"/>
    <property type="evidence" value="ECO:0007669"/>
    <property type="project" value="UniProtKB-KW"/>
</dbReference>
<evidence type="ECO:0000313" key="9">
    <source>
        <dbReference type="EMBL" id="OAD81147.1"/>
    </source>
</evidence>
<evidence type="ECO:0000256" key="1">
    <source>
        <dbReference type="ARBA" id="ARBA00004496"/>
    </source>
</evidence>
<dbReference type="SMART" id="SM00129">
    <property type="entry name" value="KISc"/>
    <property type="match status" value="1"/>
</dbReference>
<dbReference type="PROSITE" id="PS00411">
    <property type="entry name" value="KINESIN_MOTOR_1"/>
    <property type="match status" value="1"/>
</dbReference>
<dbReference type="VEuPathDB" id="FungiDB:PHYBLDRAFT_3179"/>
<dbReference type="PRINTS" id="PR00380">
    <property type="entry name" value="KINESINHEAVY"/>
</dbReference>
<evidence type="ECO:0000313" key="10">
    <source>
        <dbReference type="Proteomes" id="UP000077315"/>
    </source>
</evidence>
<dbReference type="SUPFAM" id="SSF52540">
    <property type="entry name" value="P-loop containing nucleoside triphosphate hydrolases"/>
    <property type="match status" value="1"/>
</dbReference>
<evidence type="ECO:0000256" key="2">
    <source>
        <dbReference type="ARBA" id="ARBA00022490"/>
    </source>
</evidence>
<accession>A0A167R973</accession>
<reference evidence="10" key="1">
    <citation type="submission" date="2015-06" db="EMBL/GenBank/DDBJ databases">
        <title>Expansion of signal transduction pathways in fungi by whole-genome duplication.</title>
        <authorList>
            <consortium name="DOE Joint Genome Institute"/>
            <person name="Corrochano L.M."/>
            <person name="Kuo A."/>
            <person name="Marcet-Houben M."/>
            <person name="Polaino S."/>
            <person name="Salamov A."/>
            <person name="Villalobos J.M."/>
            <person name="Alvarez M.I."/>
            <person name="Avalos J."/>
            <person name="Benito E.P."/>
            <person name="Benoit I."/>
            <person name="Burger G."/>
            <person name="Camino L.P."/>
            <person name="Canovas D."/>
            <person name="Cerda-Olmedo E."/>
            <person name="Cheng J.-F."/>
            <person name="Dominguez A."/>
            <person name="Elias M."/>
            <person name="Eslava A.P."/>
            <person name="Glaser F."/>
            <person name="Grimwood J."/>
            <person name="Gutierrez G."/>
            <person name="Heitman J."/>
            <person name="Henrissat B."/>
            <person name="Iturriaga E.A."/>
            <person name="Lang B.F."/>
            <person name="Lavin J.L."/>
            <person name="Lee S."/>
            <person name="Li W."/>
            <person name="Lindquist E."/>
            <person name="Lopez-Garcia S."/>
            <person name="Luque E.M."/>
            <person name="Marcos A.T."/>
            <person name="Martin J."/>
            <person name="McCluskey K."/>
            <person name="Medina H.R."/>
            <person name="Miralles-Duran A."/>
            <person name="Miyazaki A."/>
            <person name="Munoz-Torres E."/>
            <person name="Oguiza J.A."/>
            <person name="Ohm R."/>
            <person name="Olmedo M."/>
            <person name="Orejas M."/>
            <person name="Ortiz-Castellanos L."/>
            <person name="Pisabarro A.G."/>
            <person name="Rodriguez-Romero J."/>
            <person name="Ruiz-Herrera J."/>
            <person name="Ruiz-Vazquez R."/>
            <person name="Sanz C."/>
            <person name="Schackwitz W."/>
            <person name="Schmutz J."/>
            <person name="Shahriari M."/>
            <person name="Shelest E."/>
            <person name="Silva-Franco F."/>
            <person name="Soanes D."/>
            <person name="Syed K."/>
            <person name="Tagua V.G."/>
            <person name="Talbot N.J."/>
            <person name="Thon M."/>
            <person name="De vries R.P."/>
            <person name="Wiebenga A."/>
            <person name="Yadav J.S."/>
            <person name="Braun E.L."/>
            <person name="Baker S."/>
            <person name="Garre V."/>
            <person name="Horwitz B."/>
            <person name="Torres-Martinez S."/>
            <person name="Idnurm A."/>
            <person name="Herrera-Estrella A."/>
            <person name="Gabaldon T."/>
            <person name="Grigoriev I.V."/>
        </authorList>
    </citation>
    <scope>NUCLEOTIDE SEQUENCE [LARGE SCALE GENOMIC DNA]</scope>
    <source>
        <strain evidence="10">NRRL 1555(-)</strain>
    </source>
</reference>
<dbReference type="GO" id="GO:0051231">
    <property type="term" value="P:spindle elongation"/>
    <property type="evidence" value="ECO:0007669"/>
    <property type="project" value="TreeGrafter"/>
</dbReference>
<dbReference type="AlphaFoldDB" id="A0A167R973"/>
<dbReference type="Gene3D" id="3.40.850.10">
    <property type="entry name" value="Kinesin motor domain"/>
    <property type="match status" value="1"/>
</dbReference>
<dbReference type="GO" id="GO:0007052">
    <property type="term" value="P:mitotic spindle organization"/>
    <property type="evidence" value="ECO:0007669"/>
    <property type="project" value="TreeGrafter"/>
</dbReference>
<dbReference type="InterPro" id="IPR027417">
    <property type="entry name" value="P-loop_NTPase"/>
</dbReference>
<organism evidence="9 10">
    <name type="scientific">Phycomyces blakesleeanus (strain ATCC 8743b / DSM 1359 / FGSC 10004 / NBRC 33097 / NRRL 1555)</name>
    <dbReference type="NCBI Taxonomy" id="763407"/>
    <lineage>
        <taxon>Eukaryota</taxon>
        <taxon>Fungi</taxon>
        <taxon>Fungi incertae sedis</taxon>
        <taxon>Mucoromycota</taxon>
        <taxon>Mucoromycotina</taxon>
        <taxon>Mucoromycetes</taxon>
        <taxon>Mucorales</taxon>
        <taxon>Phycomycetaceae</taxon>
        <taxon>Phycomyces</taxon>
    </lineage>
</organism>
<dbReference type="PANTHER" id="PTHR47969:SF15">
    <property type="entry name" value="CHROMOSOME-ASSOCIATED KINESIN KIF4A-RELATED"/>
    <property type="match status" value="1"/>
</dbReference>
<evidence type="ECO:0000256" key="4">
    <source>
        <dbReference type="ARBA" id="ARBA00022840"/>
    </source>
</evidence>
<feature type="non-terminal residue" evidence="9">
    <location>
        <position position="307"/>
    </location>
</feature>
<dbReference type="GO" id="GO:0008017">
    <property type="term" value="F:microtubule binding"/>
    <property type="evidence" value="ECO:0007669"/>
    <property type="project" value="InterPro"/>
</dbReference>
<dbReference type="GO" id="GO:0005524">
    <property type="term" value="F:ATP binding"/>
    <property type="evidence" value="ECO:0007669"/>
    <property type="project" value="UniProtKB-UniRule"/>
</dbReference>
<dbReference type="InterPro" id="IPR027640">
    <property type="entry name" value="Kinesin-like_fam"/>
</dbReference>
<gene>
    <name evidence="9" type="ORF">PHYBLDRAFT_3179</name>
</gene>
<protein>
    <recommendedName>
        <fullName evidence="7">Kinesin-like protein</fullName>
    </recommendedName>
</protein>
<dbReference type="GO" id="GO:0005875">
    <property type="term" value="C:microtubule associated complex"/>
    <property type="evidence" value="ECO:0007669"/>
    <property type="project" value="TreeGrafter"/>
</dbReference>
<dbReference type="Pfam" id="PF00225">
    <property type="entry name" value="Kinesin"/>
    <property type="match status" value="1"/>
</dbReference>
<dbReference type="GO" id="GO:0007018">
    <property type="term" value="P:microtubule-based movement"/>
    <property type="evidence" value="ECO:0007669"/>
    <property type="project" value="InterPro"/>
</dbReference>
<dbReference type="InterPro" id="IPR036961">
    <property type="entry name" value="Kinesin_motor_dom_sf"/>
</dbReference>
<dbReference type="GeneID" id="29000889"/>
<evidence type="ECO:0000259" key="8">
    <source>
        <dbReference type="PROSITE" id="PS50067"/>
    </source>
</evidence>
<dbReference type="InterPro" id="IPR019821">
    <property type="entry name" value="Kinesin_motor_CS"/>
</dbReference>
<dbReference type="GO" id="GO:0003777">
    <property type="term" value="F:microtubule motor activity"/>
    <property type="evidence" value="ECO:0007669"/>
    <property type="project" value="InterPro"/>
</dbReference>
<sequence>QKSYKFDYVFKPDSTQDQVFKNVASDLVDRFIQGYNVTILAYGQTSSGKTYTMGTAPANELQDREQEVSMIIPPSRRASSSTLSENSKAPRQTVHVSFVEIYNEELIDLLNQAPASERPSVTIREDTKGHIVCTGIKEMAVTSTEDVLKYLQMGTQNRATSATDMNAKSSRSHAIFTVLLKQEKWVPKWVITNSKFHFVDLAGSERLKRTAAQGDRRKEGIHINAGLLALGNVISALSETPKKSLHVPYRDSKLTRLLQDSLGGNATTLMIACVSPTDSNLTETVNTIKYAHRTRSIKNKSERNETE</sequence>
<evidence type="ECO:0000256" key="7">
    <source>
        <dbReference type="RuleBase" id="RU000394"/>
    </source>
</evidence>
<evidence type="ECO:0000256" key="6">
    <source>
        <dbReference type="PROSITE-ProRule" id="PRU00283"/>
    </source>
</evidence>
<dbReference type="OrthoDB" id="3176171at2759"/>
<comment type="subcellular location">
    <subcellularLocation>
        <location evidence="1">Cytoplasm</location>
    </subcellularLocation>
</comment>
<comment type="similarity">
    <text evidence="6 7">Belongs to the TRAFAC class myosin-kinesin ATPase superfamily. Kinesin family.</text>
</comment>
<keyword evidence="10" id="KW-1185">Reference proteome</keyword>
<feature type="domain" description="Kinesin motor" evidence="8">
    <location>
        <begin position="1"/>
        <end position="297"/>
    </location>
</feature>
<proteinExistence type="inferred from homology"/>
<keyword evidence="5" id="KW-0175">Coiled coil</keyword>
<dbReference type="InParanoid" id="A0A167R973"/>
<feature type="binding site" evidence="6">
    <location>
        <begin position="43"/>
        <end position="50"/>
    </location>
    <ligand>
        <name>ATP</name>
        <dbReference type="ChEBI" id="CHEBI:30616"/>
    </ligand>
</feature>
<dbReference type="PROSITE" id="PS50067">
    <property type="entry name" value="KINESIN_MOTOR_2"/>
    <property type="match status" value="1"/>
</dbReference>
<evidence type="ECO:0000256" key="5">
    <source>
        <dbReference type="ARBA" id="ARBA00023054"/>
    </source>
</evidence>
<dbReference type="STRING" id="763407.A0A167R973"/>
<feature type="non-terminal residue" evidence="9">
    <location>
        <position position="1"/>
    </location>
</feature>
<keyword evidence="7" id="KW-0493">Microtubule</keyword>
<dbReference type="FunCoup" id="A0A167R973">
    <property type="interactions" value="242"/>
</dbReference>
<keyword evidence="2" id="KW-0963">Cytoplasm</keyword>
<dbReference type="Proteomes" id="UP000077315">
    <property type="component" value="Unassembled WGS sequence"/>
</dbReference>
<evidence type="ECO:0000256" key="3">
    <source>
        <dbReference type="ARBA" id="ARBA00022741"/>
    </source>
</evidence>